<dbReference type="CDD" id="cd04301">
    <property type="entry name" value="NAT_SF"/>
    <property type="match status" value="1"/>
</dbReference>
<dbReference type="eggNOG" id="COG1247">
    <property type="taxonomic scope" value="Bacteria"/>
</dbReference>
<gene>
    <name evidence="2" type="ORF">IW19_22955</name>
</gene>
<dbReference type="InterPro" id="IPR016181">
    <property type="entry name" value="Acyl_CoA_acyltransferase"/>
</dbReference>
<proteinExistence type="predicted"/>
<reference evidence="2 3" key="1">
    <citation type="submission" date="2014-07" db="EMBL/GenBank/DDBJ databases">
        <title>Genome of Flavobacterium reichenbachii LMG 25512.</title>
        <authorList>
            <person name="Stropko S.J."/>
            <person name="Pipes S.E."/>
            <person name="Newman J.D."/>
        </authorList>
    </citation>
    <scope>NUCLEOTIDE SEQUENCE [LARGE SCALE GENOMIC DNA]</scope>
    <source>
        <strain evidence="2 3">LMG 25512</strain>
    </source>
</reference>
<dbReference type="PROSITE" id="PS51186">
    <property type="entry name" value="GNAT"/>
    <property type="match status" value="1"/>
</dbReference>
<comment type="caution">
    <text evidence="2">The sequence shown here is derived from an EMBL/GenBank/DDBJ whole genome shotgun (WGS) entry which is preliminary data.</text>
</comment>
<dbReference type="EMBL" id="JPRL01000003">
    <property type="protein sequence ID" value="KFF02999.1"/>
    <property type="molecule type" value="Genomic_DNA"/>
</dbReference>
<dbReference type="STRING" id="362418.IW19_22955"/>
<accession>A0A085ZEY5</accession>
<dbReference type="Pfam" id="PF00583">
    <property type="entry name" value="Acetyltransf_1"/>
    <property type="match status" value="1"/>
</dbReference>
<name>A0A085ZEY5_9FLAO</name>
<dbReference type="AlphaFoldDB" id="A0A085ZEY5"/>
<sequence length="161" mass="18622">MDQIDAIWEILQYAIKKRKEEGSSQWQDGYPNPEVVQKDIENGYGFVLLNQKDIIGYCSIMINNEPAYAEIKGEWLTNDDFIVYHRVAVSEKYLGKGFSKVMLQSIENFALDNNIYSLKADTNFDNAPMLALFEKNGYKYCGEVFFRGSSRKAFEKVLEKK</sequence>
<dbReference type="InterPro" id="IPR000182">
    <property type="entry name" value="GNAT_dom"/>
</dbReference>
<evidence type="ECO:0000313" key="2">
    <source>
        <dbReference type="EMBL" id="KFF02999.1"/>
    </source>
</evidence>
<feature type="domain" description="N-acetyltransferase" evidence="1">
    <location>
        <begin position="1"/>
        <end position="161"/>
    </location>
</feature>
<dbReference type="GO" id="GO:0016747">
    <property type="term" value="F:acyltransferase activity, transferring groups other than amino-acyl groups"/>
    <property type="evidence" value="ECO:0007669"/>
    <property type="project" value="InterPro"/>
</dbReference>
<keyword evidence="3" id="KW-1185">Reference proteome</keyword>
<organism evidence="2 3">
    <name type="scientific">Flavobacterium reichenbachii</name>
    <dbReference type="NCBI Taxonomy" id="362418"/>
    <lineage>
        <taxon>Bacteria</taxon>
        <taxon>Pseudomonadati</taxon>
        <taxon>Bacteroidota</taxon>
        <taxon>Flavobacteriia</taxon>
        <taxon>Flavobacteriales</taxon>
        <taxon>Flavobacteriaceae</taxon>
        <taxon>Flavobacterium</taxon>
    </lineage>
</organism>
<protein>
    <submittedName>
        <fullName evidence="2">GCN5 family acetyltransferase</fullName>
    </submittedName>
</protein>
<dbReference type="Gene3D" id="3.40.630.30">
    <property type="match status" value="1"/>
</dbReference>
<dbReference type="Proteomes" id="UP000028715">
    <property type="component" value="Unassembled WGS sequence"/>
</dbReference>
<evidence type="ECO:0000259" key="1">
    <source>
        <dbReference type="PROSITE" id="PS51186"/>
    </source>
</evidence>
<dbReference type="SUPFAM" id="SSF55729">
    <property type="entry name" value="Acyl-CoA N-acyltransferases (Nat)"/>
    <property type="match status" value="1"/>
</dbReference>
<keyword evidence="2" id="KW-0808">Transferase</keyword>
<evidence type="ECO:0000313" key="3">
    <source>
        <dbReference type="Proteomes" id="UP000028715"/>
    </source>
</evidence>